<protein>
    <submittedName>
        <fullName evidence="1">Uncharacterized protein</fullName>
    </submittedName>
</protein>
<proteinExistence type="predicted"/>
<accession>A0A485BEU5</accession>
<dbReference type="Proteomes" id="UP000345637">
    <property type="component" value="Unassembled WGS sequence"/>
</dbReference>
<evidence type="ECO:0000313" key="2">
    <source>
        <dbReference type="Proteomes" id="UP000345637"/>
    </source>
</evidence>
<name>A0A485BEU5_RAOPL</name>
<evidence type="ECO:0000313" key="1">
    <source>
        <dbReference type="EMBL" id="VFS67389.1"/>
    </source>
</evidence>
<sequence length="71" mass="7692">MFIGRIATWKGAIASGQIIPRVVMVLLNGSSHHAGYPDTVAAHSQHLVTAVLHPAPRAFIACEYLVPSWKM</sequence>
<dbReference type="AlphaFoldDB" id="A0A485BEU5"/>
<reference evidence="1 2" key="1">
    <citation type="submission" date="2019-03" db="EMBL/GenBank/DDBJ databases">
        <authorList>
            <consortium name="Pathogen Informatics"/>
        </authorList>
    </citation>
    <scope>NUCLEOTIDE SEQUENCE [LARGE SCALE GENOMIC DNA]</scope>
    <source>
        <strain evidence="1 2">NCTC12998</strain>
    </source>
</reference>
<organism evidence="1 2">
    <name type="scientific">Raoultella planticola</name>
    <name type="common">Klebsiella planticola</name>
    <dbReference type="NCBI Taxonomy" id="575"/>
    <lineage>
        <taxon>Bacteria</taxon>
        <taxon>Pseudomonadati</taxon>
        <taxon>Pseudomonadota</taxon>
        <taxon>Gammaproteobacteria</taxon>
        <taxon>Enterobacterales</taxon>
        <taxon>Enterobacteriaceae</taxon>
        <taxon>Klebsiella/Raoultella group</taxon>
        <taxon>Raoultella</taxon>
    </lineage>
</organism>
<dbReference type="EMBL" id="CAADJE010000023">
    <property type="protein sequence ID" value="VFS67389.1"/>
    <property type="molecule type" value="Genomic_DNA"/>
</dbReference>
<gene>
    <name evidence="1" type="ORF">NCTC12998_03312</name>
</gene>